<dbReference type="Proteomes" id="UP000295568">
    <property type="component" value="Segment"/>
</dbReference>
<name>A0A482JKP0_9CAUD</name>
<protein>
    <submittedName>
        <fullName evidence="1">Uncharacterized protein</fullName>
    </submittedName>
</protein>
<dbReference type="RefSeq" id="YP_009820653.1">
    <property type="nucleotide sequence ID" value="NC_048169.1"/>
</dbReference>
<keyword evidence="2" id="KW-1185">Reference proteome</keyword>
<gene>
    <name evidence="1" type="primary">139</name>
    <name evidence="1" type="ORF">SEA_BRUTONGASTER_139</name>
</gene>
<dbReference type="KEGG" id="vg:55012094"/>
<sequence length="61" mass="6942">MTGFPVGQRVQDTYGPKTYRGTVIEKRGTMFNDTTVLVLWDDDMGSCWENPAKLTAIEEDR</sequence>
<evidence type="ECO:0000313" key="2">
    <source>
        <dbReference type="Proteomes" id="UP000295568"/>
    </source>
</evidence>
<organism evidence="1 2">
    <name type="scientific">Gordonia phage BrutonGaster</name>
    <dbReference type="NCBI Taxonomy" id="2530116"/>
    <lineage>
        <taxon>Viruses</taxon>
        <taxon>Duplodnaviria</taxon>
        <taxon>Heunggongvirae</taxon>
        <taxon>Uroviricota</taxon>
        <taxon>Caudoviricetes</taxon>
        <taxon>Oneupvirus</taxon>
        <taxon>Oneupvirus brutongaster</taxon>
    </lineage>
</organism>
<dbReference type="GeneID" id="55012094"/>
<evidence type="ECO:0000313" key="1">
    <source>
        <dbReference type="EMBL" id="QBP33353.1"/>
    </source>
</evidence>
<accession>A0A482JKP0</accession>
<proteinExistence type="predicted"/>
<reference evidence="1 2" key="1">
    <citation type="submission" date="2019-02" db="EMBL/GenBank/DDBJ databases">
        <authorList>
            <person name="Rowley M."/>
            <person name="Stucki C."/>
            <person name="Ghiringhelli B."/>
            <person name="Naegele L."/>
            <person name="Emmons C.B."/>
            <person name="Slowan-Pomeroy T."/>
            <person name="Briggs L.A."/>
            <person name="Garlena R.A."/>
            <person name="Russell D.A."/>
            <person name="Pope W.H."/>
            <person name="Molloy S.D."/>
            <person name="Jacobs-Sera D."/>
            <person name="Hatfull G.F."/>
        </authorList>
    </citation>
    <scope>NUCLEOTIDE SEQUENCE [LARGE SCALE GENOMIC DNA]</scope>
</reference>
<dbReference type="EMBL" id="MK524501">
    <property type="protein sequence ID" value="QBP33353.1"/>
    <property type="molecule type" value="Genomic_DNA"/>
</dbReference>